<organism evidence="6">
    <name type="scientific">Rodentolepis nana</name>
    <name type="common">Dwarf tapeworm</name>
    <name type="synonym">Hymenolepis nana</name>
    <dbReference type="NCBI Taxonomy" id="102285"/>
    <lineage>
        <taxon>Eukaryota</taxon>
        <taxon>Metazoa</taxon>
        <taxon>Spiralia</taxon>
        <taxon>Lophotrochozoa</taxon>
        <taxon>Platyhelminthes</taxon>
        <taxon>Cestoda</taxon>
        <taxon>Eucestoda</taxon>
        <taxon>Cyclophyllidea</taxon>
        <taxon>Hymenolepididae</taxon>
        <taxon>Rodentolepis</taxon>
    </lineage>
</organism>
<dbReference type="Proteomes" id="UP000278807">
    <property type="component" value="Unassembled WGS sequence"/>
</dbReference>
<dbReference type="Gene3D" id="1.25.40.20">
    <property type="entry name" value="Ankyrin repeat-containing domain"/>
    <property type="match status" value="1"/>
</dbReference>
<keyword evidence="5" id="KW-1185">Reference proteome</keyword>
<keyword evidence="1" id="KW-0677">Repeat</keyword>
<dbReference type="OrthoDB" id="20872at2759"/>
<evidence type="ECO:0000256" key="2">
    <source>
        <dbReference type="ARBA" id="ARBA00023043"/>
    </source>
</evidence>
<reference evidence="4 5" key="2">
    <citation type="submission" date="2018-11" db="EMBL/GenBank/DDBJ databases">
        <authorList>
            <consortium name="Pathogen Informatics"/>
        </authorList>
    </citation>
    <scope>NUCLEOTIDE SEQUENCE [LARGE SCALE GENOMIC DNA]</scope>
</reference>
<dbReference type="STRING" id="102285.A0A0R3TAE8"/>
<proteinExistence type="predicted"/>
<dbReference type="EMBL" id="UZAE01002610">
    <property type="protein sequence ID" value="VDN99894.1"/>
    <property type="molecule type" value="Genomic_DNA"/>
</dbReference>
<evidence type="ECO:0000256" key="3">
    <source>
        <dbReference type="PROSITE-ProRule" id="PRU00023"/>
    </source>
</evidence>
<dbReference type="WBParaSite" id="HNAJ_0000403701-mRNA-1">
    <property type="protein sequence ID" value="HNAJ_0000403701-mRNA-1"/>
    <property type="gene ID" value="HNAJ_0000403701"/>
</dbReference>
<evidence type="ECO:0000313" key="6">
    <source>
        <dbReference type="WBParaSite" id="HNAJ_0000403701-mRNA-1"/>
    </source>
</evidence>
<name>A0A0R3TAE8_RODNA</name>
<dbReference type="AlphaFoldDB" id="A0A0R3TAE8"/>
<feature type="repeat" description="ANK" evidence="3">
    <location>
        <begin position="101"/>
        <end position="133"/>
    </location>
</feature>
<sequence>MRVLSYSLEMDKYTIYLKTMRELLTCFVLQIVRQAPWPLRRQCTRKFSLRHQAILFRQVAISHLLWLNGLTPLHMAAQGNHEEVARNLIARGASLQSATGDFLNPLHVAAHCGNVKVAKVLIDKGCDMNARALNGFTPLHIACKKNKIPVVELLLSRGAQISSTTEVSFDSPYIHRLLNY</sequence>
<dbReference type="SMART" id="SM00248">
    <property type="entry name" value="ANK"/>
    <property type="match status" value="3"/>
</dbReference>
<evidence type="ECO:0000313" key="5">
    <source>
        <dbReference type="Proteomes" id="UP000278807"/>
    </source>
</evidence>
<gene>
    <name evidence="4" type="ORF">HNAJ_LOCUS4035</name>
</gene>
<accession>A0A0R3TAE8</accession>
<dbReference type="InterPro" id="IPR036770">
    <property type="entry name" value="Ankyrin_rpt-contain_sf"/>
</dbReference>
<dbReference type="Pfam" id="PF12796">
    <property type="entry name" value="Ank_2"/>
    <property type="match status" value="1"/>
</dbReference>
<dbReference type="SUPFAM" id="SSF48403">
    <property type="entry name" value="Ankyrin repeat"/>
    <property type="match status" value="1"/>
</dbReference>
<dbReference type="PROSITE" id="PS50297">
    <property type="entry name" value="ANK_REP_REGION"/>
    <property type="match status" value="3"/>
</dbReference>
<dbReference type="PANTHER" id="PTHR24198">
    <property type="entry name" value="ANKYRIN REPEAT AND PROTEIN KINASE DOMAIN-CONTAINING PROTEIN"/>
    <property type="match status" value="1"/>
</dbReference>
<dbReference type="PROSITE" id="PS50088">
    <property type="entry name" value="ANK_REPEAT"/>
    <property type="match status" value="3"/>
</dbReference>
<keyword evidence="2 3" id="KW-0040">ANK repeat</keyword>
<feature type="repeat" description="ANK" evidence="3">
    <location>
        <begin position="68"/>
        <end position="100"/>
    </location>
</feature>
<feature type="repeat" description="ANK" evidence="3">
    <location>
        <begin position="134"/>
        <end position="166"/>
    </location>
</feature>
<dbReference type="Pfam" id="PF00023">
    <property type="entry name" value="Ank"/>
    <property type="match status" value="1"/>
</dbReference>
<reference evidence="6" key="1">
    <citation type="submission" date="2017-02" db="UniProtKB">
        <authorList>
            <consortium name="WormBaseParasite"/>
        </authorList>
    </citation>
    <scope>IDENTIFICATION</scope>
</reference>
<dbReference type="PRINTS" id="PR01415">
    <property type="entry name" value="ANKYRIN"/>
</dbReference>
<protein>
    <submittedName>
        <fullName evidence="6">ANK_REP_REGION domain-containing protein</fullName>
    </submittedName>
</protein>
<dbReference type="PANTHER" id="PTHR24198:SF165">
    <property type="entry name" value="ANKYRIN REPEAT-CONTAINING PROTEIN-RELATED"/>
    <property type="match status" value="1"/>
</dbReference>
<dbReference type="GO" id="GO:0005737">
    <property type="term" value="C:cytoplasm"/>
    <property type="evidence" value="ECO:0007669"/>
    <property type="project" value="TreeGrafter"/>
</dbReference>
<evidence type="ECO:0000313" key="4">
    <source>
        <dbReference type="EMBL" id="VDN99894.1"/>
    </source>
</evidence>
<dbReference type="InterPro" id="IPR002110">
    <property type="entry name" value="Ankyrin_rpt"/>
</dbReference>
<evidence type="ECO:0000256" key="1">
    <source>
        <dbReference type="ARBA" id="ARBA00022737"/>
    </source>
</evidence>